<evidence type="ECO:0000256" key="7">
    <source>
        <dbReference type="SAM" id="MobiDB-lite"/>
    </source>
</evidence>
<dbReference type="GO" id="GO:0005762">
    <property type="term" value="C:mitochondrial large ribosomal subunit"/>
    <property type="evidence" value="ECO:0007669"/>
    <property type="project" value="TreeGrafter"/>
</dbReference>
<evidence type="ECO:0000256" key="4">
    <source>
        <dbReference type="ARBA" id="ARBA00023128"/>
    </source>
</evidence>
<accession>A0A427YNH6</accession>
<keyword evidence="4" id="KW-0496">Mitochondrion</keyword>
<sequence length="170" mass="17877">MIARPALLSSVASASRPRAVAFTSPVFLRAASTSTATSSTPTPTPTASTSASGSGSASASAASPLPEASDAAIPEASPEYASTYFVPRTENGQLPVYSKVRNGGGWRTIVRKVEGDVTSLQSDLNAYLSEMHVDPLKPPPAFSQRPTNRHLEVRGNWVGEIKAWMEGRGF</sequence>
<dbReference type="PANTHER" id="PTHR13477:SF0">
    <property type="entry name" value="LARGE RIBOSOMAL SUBUNIT PROTEIN ML49"/>
    <property type="match status" value="1"/>
</dbReference>
<dbReference type="PANTHER" id="PTHR13477">
    <property type="entry name" value="MITOCHONDRIAL 39S RIBOSOMAL PROTEIN L49"/>
    <property type="match status" value="1"/>
</dbReference>
<comment type="similarity">
    <text evidence="2">Belongs to the mitochondrion-specific ribosomal protein mL49 family.</text>
</comment>
<proteinExistence type="inferred from homology"/>
<dbReference type="AlphaFoldDB" id="A0A427YNH6"/>
<reference evidence="8 9" key="1">
    <citation type="submission" date="2018-11" db="EMBL/GenBank/DDBJ databases">
        <title>Genome sequence of Saitozyma podzolica DSM 27192.</title>
        <authorList>
            <person name="Aliyu H."/>
            <person name="Gorte O."/>
            <person name="Ochsenreither K."/>
        </authorList>
    </citation>
    <scope>NUCLEOTIDE SEQUENCE [LARGE SCALE GENOMIC DNA]</scope>
    <source>
        <strain evidence="8 9">DSM 27192</strain>
    </source>
</reference>
<feature type="region of interest" description="Disordered" evidence="7">
    <location>
        <begin position="32"/>
        <end position="73"/>
    </location>
</feature>
<evidence type="ECO:0000256" key="1">
    <source>
        <dbReference type="ARBA" id="ARBA00004173"/>
    </source>
</evidence>
<evidence type="ECO:0000256" key="6">
    <source>
        <dbReference type="ARBA" id="ARBA00035191"/>
    </source>
</evidence>
<feature type="compositionally biased region" description="Low complexity" evidence="7">
    <location>
        <begin position="32"/>
        <end position="64"/>
    </location>
</feature>
<dbReference type="EMBL" id="RSCD01000005">
    <property type="protein sequence ID" value="RSH92678.1"/>
    <property type="molecule type" value="Genomic_DNA"/>
</dbReference>
<evidence type="ECO:0000313" key="9">
    <source>
        <dbReference type="Proteomes" id="UP000279259"/>
    </source>
</evidence>
<keyword evidence="9" id="KW-1185">Reference proteome</keyword>
<keyword evidence="3" id="KW-0689">Ribosomal protein</keyword>
<dbReference type="Pfam" id="PF05046">
    <property type="entry name" value="Img2"/>
    <property type="match status" value="1"/>
</dbReference>
<dbReference type="GO" id="GO:0006412">
    <property type="term" value="P:translation"/>
    <property type="evidence" value="ECO:0007669"/>
    <property type="project" value="InterPro"/>
</dbReference>
<dbReference type="OrthoDB" id="19439at2759"/>
<dbReference type="STRING" id="1890683.A0A427YNH6"/>
<evidence type="ECO:0000313" key="8">
    <source>
        <dbReference type="EMBL" id="RSH92678.1"/>
    </source>
</evidence>
<organism evidence="8 9">
    <name type="scientific">Saitozyma podzolica</name>
    <dbReference type="NCBI Taxonomy" id="1890683"/>
    <lineage>
        <taxon>Eukaryota</taxon>
        <taxon>Fungi</taxon>
        <taxon>Dikarya</taxon>
        <taxon>Basidiomycota</taxon>
        <taxon>Agaricomycotina</taxon>
        <taxon>Tremellomycetes</taxon>
        <taxon>Tremellales</taxon>
        <taxon>Trimorphomycetaceae</taxon>
        <taxon>Saitozyma</taxon>
    </lineage>
</organism>
<name>A0A427YNH6_9TREE</name>
<dbReference type="InterPro" id="IPR007740">
    <property type="entry name" value="Ribosomal_mL49"/>
</dbReference>
<dbReference type="Gene3D" id="3.30.780.10">
    <property type="entry name" value="SUI1-like domain"/>
    <property type="match status" value="1"/>
</dbReference>
<comment type="caution">
    <text evidence="8">The sequence shown here is derived from an EMBL/GenBank/DDBJ whole genome shotgun (WGS) entry which is preliminary data.</text>
</comment>
<evidence type="ECO:0000256" key="2">
    <source>
        <dbReference type="ARBA" id="ARBA00005677"/>
    </source>
</evidence>
<dbReference type="Proteomes" id="UP000279259">
    <property type="component" value="Unassembled WGS sequence"/>
</dbReference>
<dbReference type="GO" id="GO:0003735">
    <property type="term" value="F:structural constituent of ribosome"/>
    <property type="evidence" value="ECO:0007669"/>
    <property type="project" value="InterPro"/>
</dbReference>
<protein>
    <recommendedName>
        <fullName evidence="6">Large ribosomal subunit protein mL49</fullName>
    </recommendedName>
</protein>
<comment type="subcellular location">
    <subcellularLocation>
        <location evidence="1">Mitochondrion</location>
    </subcellularLocation>
</comment>
<keyword evidence="5" id="KW-0687">Ribonucleoprotein</keyword>
<evidence type="ECO:0000256" key="3">
    <source>
        <dbReference type="ARBA" id="ARBA00022980"/>
    </source>
</evidence>
<evidence type="ECO:0000256" key="5">
    <source>
        <dbReference type="ARBA" id="ARBA00023274"/>
    </source>
</evidence>
<gene>
    <name evidence="8" type="ORF">EHS25_008123</name>
</gene>